<dbReference type="InterPro" id="IPR016186">
    <property type="entry name" value="C-type_lectin-like/link_sf"/>
</dbReference>
<dbReference type="WBParaSite" id="ACRNAN_scaffold10934.g11476.t1">
    <property type="protein sequence ID" value="ACRNAN_scaffold10934.g11476.t1"/>
    <property type="gene ID" value="ACRNAN_scaffold10934.g11476"/>
</dbReference>
<name>A0A914CIS8_9BILA</name>
<organism evidence="1 2">
    <name type="scientific">Acrobeloides nanus</name>
    <dbReference type="NCBI Taxonomy" id="290746"/>
    <lineage>
        <taxon>Eukaryota</taxon>
        <taxon>Metazoa</taxon>
        <taxon>Ecdysozoa</taxon>
        <taxon>Nematoda</taxon>
        <taxon>Chromadorea</taxon>
        <taxon>Rhabditida</taxon>
        <taxon>Tylenchina</taxon>
        <taxon>Cephalobomorpha</taxon>
        <taxon>Cephaloboidea</taxon>
        <taxon>Cephalobidae</taxon>
        <taxon>Acrobeloides</taxon>
    </lineage>
</organism>
<proteinExistence type="predicted"/>
<protein>
    <submittedName>
        <fullName evidence="2">C-type lectin domain-containing protein</fullName>
    </submittedName>
</protein>
<dbReference type="AlphaFoldDB" id="A0A914CIS8"/>
<evidence type="ECO:0000313" key="2">
    <source>
        <dbReference type="WBParaSite" id="ACRNAN_scaffold10934.g11476.t1"/>
    </source>
</evidence>
<sequence>MGTDPWTGTPDYPYYFGLHKNNQGQWSFWNYDRSEFPIGSYTNWGKGYPNGTDGCAILDSDDGVTLIWKTYSCDTDSTGLAMVLCQARACDTYSTVCCADCHLSGSMKPKQKVYKSTGEKSKKNFIKRWTMKDGKPMRIA</sequence>
<dbReference type="SUPFAM" id="SSF56436">
    <property type="entry name" value="C-type lectin-like"/>
    <property type="match status" value="1"/>
</dbReference>
<dbReference type="Gene3D" id="3.10.100.10">
    <property type="entry name" value="Mannose-Binding Protein A, subunit A"/>
    <property type="match status" value="1"/>
</dbReference>
<dbReference type="Proteomes" id="UP000887540">
    <property type="component" value="Unplaced"/>
</dbReference>
<dbReference type="InterPro" id="IPR016187">
    <property type="entry name" value="CTDL_fold"/>
</dbReference>
<accession>A0A914CIS8</accession>
<keyword evidence="1" id="KW-1185">Reference proteome</keyword>
<reference evidence="2" key="1">
    <citation type="submission" date="2022-11" db="UniProtKB">
        <authorList>
            <consortium name="WormBaseParasite"/>
        </authorList>
    </citation>
    <scope>IDENTIFICATION</scope>
</reference>
<evidence type="ECO:0000313" key="1">
    <source>
        <dbReference type="Proteomes" id="UP000887540"/>
    </source>
</evidence>